<accession>A0A815VI91</accession>
<dbReference type="EMBL" id="CAJNOO010019170">
    <property type="protein sequence ID" value="CAF1529260.1"/>
    <property type="molecule type" value="Genomic_DNA"/>
</dbReference>
<name>A0A815VI91_9BILA</name>
<comment type="caution">
    <text evidence="1">The sequence shown here is derived from an EMBL/GenBank/DDBJ whole genome shotgun (WGS) entry which is preliminary data.</text>
</comment>
<evidence type="ECO:0000313" key="1">
    <source>
        <dbReference type="EMBL" id="CAF1529260.1"/>
    </source>
</evidence>
<dbReference type="OrthoDB" id="10008929at2759"/>
<sequence>MSDLSTTTIPSSIEHQQRHNTLSNRLYFSLDVKPIQRNIYKSDEFSIRSEKLNGRIVRIQ</sequence>
<feature type="non-terminal residue" evidence="1">
    <location>
        <position position="60"/>
    </location>
</feature>
<evidence type="ECO:0000313" key="2">
    <source>
        <dbReference type="Proteomes" id="UP000663882"/>
    </source>
</evidence>
<organism evidence="1 2">
    <name type="scientific">Rotaria sordida</name>
    <dbReference type="NCBI Taxonomy" id="392033"/>
    <lineage>
        <taxon>Eukaryota</taxon>
        <taxon>Metazoa</taxon>
        <taxon>Spiralia</taxon>
        <taxon>Gnathifera</taxon>
        <taxon>Rotifera</taxon>
        <taxon>Eurotatoria</taxon>
        <taxon>Bdelloidea</taxon>
        <taxon>Philodinida</taxon>
        <taxon>Philodinidae</taxon>
        <taxon>Rotaria</taxon>
    </lineage>
</organism>
<dbReference type="AlphaFoldDB" id="A0A815VI91"/>
<proteinExistence type="predicted"/>
<reference evidence="1" key="1">
    <citation type="submission" date="2021-02" db="EMBL/GenBank/DDBJ databases">
        <authorList>
            <person name="Nowell W R."/>
        </authorList>
    </citation>
    <scope>NUCLEOTIDE SEQUENCE</scope>
</reference>
<gene>
    <name evidence="1" type="ORF">RFH988_LOCUS39458</name>
</gene>
<dbReference type="Proteomes" id="UP000663882">
    <property type="component" value="Unassembled WGS sequence"/>
</dbReference>
<protein>
    <submittedName>
        <fullName evidence="1">Uncharacterized protein</fullName>
    </submittedName>
</protein>